<feature type="region of interest" description="Disordered" evidence="1">
    <location>
        <begin position="87"/>
        <end position="108"/>
    </location>
</feature>
<proteinExistence type="predicted"/>
<dbReference type="EMBL" id="CADCXV010000545">
    <property type="protein sequence ID" value="CAB0030772.1"/>
    <property type="molecule type" value="Genomic_DNA"/>
</dbReference>
<evidence type="ECO:0000256" key="1">
    <source>
        <dbReference type="SAM" id="MobiDB-lite"/>
    </source>
</evidence>
<name>A0A6H5I2M3_9HYME</name>
<sequence>MMCKGVNPFLLAEWDRRLLSAAIRRFSWIWPPEPVQWRVTCFWHEAIGINLAVFEKFLPYVHPSPCLQATDDAQLLQSLNAPNSASRIRATLRRPPSHADSAPLRPRNSAMLRRFGQPPSAAHVVRPKK</sequence>
<evidence type="ECO:0000313" key="3">
    <source>
        <dbReference type="Proteomes" id="UP000479190"/>
    </source>
</evidence>
<dbReference type="Proteomes" id="UP000479190">
    <property type="component" value="Unassembled WGS sequence"/>
</dbReference>
<protein>
    <submittedName>
        <fullName evidence="2">Uncharacterized protein</fullName>
    </submittedName>
</protein>
<reference evidence="2 3" key="1">
    <citation type="submission" date="2020-02" db="EMBL/GenBank/DDBJ databases">
        <authorList>
            <person name="Ferguson B K."/>
        </authorList>
    </citation>
    <scope>NUCLEOTIDE SEQUENCE [LARGE SCALE GENOMIC DNA]</scope>
</reference>
<dbReference type="AlphaFoldDB" id="A0A6H5I2M3"/>
<evidence type="ECO:0000313" key="2">
    <source>
        <dbReference type="EMBL" id="CAB0030772.1"/>
    </source>
</evidence>
<organism evidence="2 3">
    <name type="scientific">Trichogramma brassicae</name>
    <dbReference type="NCBI Taxonomy" id="86971"/>
    <lineage>
        <taxon>Eukaryota</taxon>
        <taxon>Metazoa</taxon>
        <taxon>Ecdysozoa</taxon>
        <taxon>Arthropoda</taxon>
        <taxon>Hexapoda</taxon>
        <taxon>Insecta</taxon>
        <taxon>Pterygota</taxon>
        <taxon>Neoptera</taxon>
        <taxon>Endopterygota</taxon>
        <taxon>Hymenoptera</taxon>
        <taxon>Apocrita</taxon>
        <taxon>Proctotrupomorpha</taxon>
        <taxon>Chalcidoidea</taxon>
        <taxon>Trichogrammatidae</taxon>
        <taxon>Trichogramma</taxon>
    </lineage>
</organism>
<keyword evidence="3" id="KW-1185">Reference proteome</keyword>
<gene>
    <name evidence="2" type="ORF">TBRA_LOCUS2760</name>
</gene>
<accession>A0A6H5I2M3</accession>